<feature type="compositionally biased region" description="Polar residues" evidence="1">
    <location>
        <begin position="7"/>
        <end position="20"/>
    </location>
</feature>
<dbReference type="EMBL" id="JASCZI010121357">
    <property type="protein sequence ID" value="MED6161371.1"/>
    <property type="molecule type" value="Genomic_DNA"/>
</dbReference>
<gene>
    <name evidence="3" type="ORF">PIB30_060154</name>
</gene>
<evidence type="ECO:0000256" key="2">
    <source>
        <dbReference type="SAM" id="Phobius"/>
    </source>
</evidence>
<dbReference type="Proteomes" id="UP001341840">
    <property type="component" value="Unassembled WGS sequence"/>
</dbReference>
<keyword evidence="4" id="KW-1185">Reference proteome</keyword>
<comment type="caution">
    <text evidence="3">The sequence shown here is derived from an EMBL/GenBank/DDBJ whole genome shotgun (WGS) entry which is preliminary data.</text>
</comment>
<keyword evidence="2" id="KW-1133">Transmembrane helix</keyword>
<evidence type="ECO:0000313" key="3">
    <source>
        <dbReference type="EMBL" id="MED6161371.1"/>
    </source>
</evidence>
<protein>
    <submittedName>
        <fullName evidence="3">Uncharacterized protein</fullName>
    </submittedName>
</protein>
<evidence type="ECO:0000256" key="1">
    <source>
        <dbReference type="SAM" id="MobiDB-lite"/>
    </source>
</evidence>
<reference evidence="3 4" key="1">
    <citation type="journal article" date="2023" name="Plants (Basel)">
        <title>Bridging the Gap: Combining Genomics and Transcriptomics Approaches to Understand Stylosanthes scabra, an Orphan Legume from the Brazilian Caatinga.</title>
        <authorList>
            <person name="Ferreira-Neto J.R.C."/>
            <person name="da Silva M.D."/>
            <person name="Binneck E."/>
            <person name="de Melo N.F."/>
            <person name="da Silva R.H."/>
            <person name="de Melo A.L.T.M."/>
            <person name="Pandolfi V."/>
            <person name="Bustamante F.O."/>
            <person name="Brasileiro-Vidal A.C."/>
            <person name="Benko-Iseppon A.M."/>
        </authorList>
    </citation>
    <scope>NUCLEOTIDE SEQUENCE [LARGE SCALE GENOMIC DNA]</scope>
    <source>
        <tissue evidence="3">Leaves</tissue>
    </source>
</reference>
<feature type="non-terminal residue" evidence="3">
    <location>
        <position position="167"/>
    </location>
</feature>
<organism evidence="3 4">
    <name type="scientific">Stylosanthes scabra</name>
    <dbReference type="NCBI Taxonomy" id="79078"/>
    <lineage>
        <taxon>Eukaryota</taxon>
        <taxon>Viridiplantae</taxon>
        <taxon>Streptophyta</taxon>
        <taxon>Embryophyta</taxon>
        <taxon>Tracheophyta</taxon>
        <taxon>Spermatophyta</taxon>
        <taxon>Magnoliopsida</taxon>
        <taxon>eudicotyledons</taxon>
        <taxon>Gunneridae</taxon>
        <taxon>Pentapetalae</taxon>
        <taxon>rosids</taxon>
        <taxon>fabids</taxon>
        <taxon>Fabales</taxon>
        <taxon>Fabaceae</taxon>
        <taxon>Papilionoideae</taxon>
        <taxon>50 kb inversion clade</taxon>
        <taxon>dalbergioids sensu lato</taxon>
        <taxon>Dalbergieae</taxon>
        <taxon>Pterocarpus clade</taxon>
        <taxon>Stylosanthes</taxon>
    </lineage>
</organism>
<keyword evidence="2" id="KW-0472">Membrane</keyword>
<feature type="transmembrane region" description="Helical" evidence="2">
    <location>
        <begin position="141"/>
        <end position="166"/>
    </location>
</feature>
<keyword evidence="2" id="KW-0812">Transmembrane</keyword>
<proteinExistence type="predicted"/>
<sequence>MDGHYSPPSSALTTLDQGVDTNPRPLSMQPCKTSKSIIILHLGLRNNNGTPSFLQLCTNTLHCTISTHRLPLPNLSLNPSSSSSPEVSPSSISIVHRCRSSPALNHSLPLRPSHTLSSSPESLDVTASLVTPRRRVSLLPLFLALLLMVVLTRLLTPHAALCFWFVA</sequence>
<name>A0ABU6UJI5_9FABA</name>
<evidence type="ECO:0000313" key="4">
    <source>
        <dbReference type="Proteomes" id="UP001341840"/>
    </source>
</evidence>
<feature type="region of interest" description="Disordered" evidence="1">
    <location>
        <begin position="1"/>
        <end position="29"/>
    </location>
</feature>
<accession>A0ABU6UJI5</accession>